<dbReference type="InterPro" id="IPR050834">
    <property type="entry name" value="Glycosyltransf_2"/>
</dbReference>
<keyword evidence="3" id="KW-0328">Glycosyltransferase</keyword>
<keyword evidence="4" id="KW-1185">Reference proteome</keyword>
<protein>
    <submittedName>
        <fullName evidence="3">Glycosyltransferase family A protein</fullName>
        <ecNumber evidence="3">2.4.-.-</ecNumber>
    </submittedName>
</protein>
<dbReference type="Proteomes" id="UP001183390">
    <property type="component" value="Unassembled WGS sequence"/>
</dbReference>
<dbReference type="SUPFAM" id="SSF53448">
    <property type="entry name" value="Nucleotide-diphospho-sugar transferases"/>
    <property type="match status" value="1"/>
</dbReference>
<evidence type="ECO:0000256" key="1">
    <source>
        <dbReference type="SAM" id="MobiDB-lite"/>
    </source>
</evidence>
<comment type="caution">
    <text evidence="3">The sequence shown here is derived from an EMBL/GenBank/DDBJ whole genome shotgun (WGS) entry which is preliminary data.</text>
</comment>
<evidence type="ECO:0000313" key="4">
    <source>
        <dbReference type="Proteomes" id="UP001183390"/>
    </source>
</evidence>
<dbReference type="EMBL" id="JAVREP010000001">
    <property type="protein sequence ID" value="MDT0327505.1"/>
    <property type="molecule type" value="Genomic_DNA"/>
</dbReference>
<feature type="domain" description="Glycosyltransferase 2-like" evidence="2">
    <location>
        <begin position="57"/>
        <end position="181"/>
    </location>
</feature>
<dbReference type="Pfam" id="PF00535">
    <property type="entry name" value="Glycos_transf_2"/>
    <property type="match status" value="1"/>
</dbReference>
<accession>A0ABU2M4F1</accession>
<dbReference type="EC" id="2.4.-.-" evidence="3"/>
<organism evidence="3 4">
    <name type="scientific">Nocardiopsis lambiniae</name>
    <dbReference type="NCBI Taxonomy" id="3075539"/>
    <lineage>
        <taxon>Bacteria</taxon>
        <taxon>Bacillati</taxon>
        <taxon>Actinomycetota</taxon>
        <taxon>Actinomycetes</taxon>
        <taxon>Streptosporangiales</taxon>
        <taxon>Nocardiopsidaceae</taxon>
        <taxon>Nocardiopsis</taxon>
    </lineage>
</organism>
<dbReference type="PANTHER" id="PTHR43685">
    <property type="entry name" value="GLYCOSYLTRANSFERASE"/>
    <property type="match status" value="1"/>
</dbReference>
<dbReference type="InterPro" id="IPR029044">
    <property type="entry name" value="Nucleotide-diphossugar_trans"/>
</dbReference>
<name>A0ABU2M4F1_9ACTN</name>
<dbReference type="Gene3D" id="3.90.550.10">
    <property type="entry name" value="Spore Coat Polysaccharide Biosynthesis Protein SpsA, Chain A"/>
    <property type="match status" value="1"/>
</dbReference>
<dbReference type="InterPro" id="IPR001173">
    <property type="entry name" value="Glyco_trans_2-like"/>
</dbReference>
<sequence>MTTLDTGREPVAAASLSGHALPRGEVDFTGQPRLVRNDHASLTPPAPGTWTPTLSVSVVIPSHGHPEKLAFVLAALAGQSYPAHLMEVVVVDDGSPEPLALPPVRPENTLLITSDPGGWGSAHAFDNGVAVSSGQVVLRLDADMLVYREHVESQMRWHHLIDYGVAMGHKLFVDFDPDAMTPEHVRDEVAAGRADLLFDREGADPHWVEKIIDGSDGLRTSAHQSYRVFTGATGSLHRSLFEAAGGMDPAMVLGGDTEFAYRVSQQGAVFIPDLETSSWHLGRSQMQTRRDAGMRYRSPYVSNRVPDFRLRRKRPDRAWEVPFVDAVVPVEGRTLEDVEITVAALLNGTTPDLRVSLVGPWDRLDDGRRSPLDEELLDLRLIGESFRGDPRVRLVEEVPEPDPRVTFVLHVPPGTRLVSTAVADLVEIADKERAGLLCAPPPGATRAADGVLRLERRSAYARARHLAPEAVGAELDRTVEEIHGAHWMSGEVVTVPEPEEGAPARKNESPEALRRKLDQALAEVERMRARARRAERKLRWFTPGLGRRVLRKIVR</sequence>
<feature type="region of interest" description="Disordered" evidence="1">
    <location>
        <begin position="1"/>
        <end position="25"/>
    </location>
</feature>
<evidence type="ECO:0000313" key="3">
    <source>
        <dbReference type="EMBL" id="MDT0327505.1"/>
    </source>
</evidence>
<reference evidence="4" key="1">
    <citation type="submission" date="2023-07" db="EMBL/GenBank/DDBJ databases">
        <title>30 novel species of actinomycetes from the DSMZ collection.</title>
        <authorList>
            <person name="Nouioui I."/>
        </authorList>
    </citation>
    <scope>NUCLEOTIDE SEQUENCE [LARGE SCALE GENOMIC DNA]</scope>
    <source>
        <strain evidence="4">DSM 44743</strain>
    </source>
</reference>
<dbReference type="GO" id="GO:0016757">
    <property type="term" value="F:glycosyltransferase activity"/>
    <property type="evidence" value="ECO:0007669"/>
    <property type="project" value="UniProtKB-KW"/>
</dbReference>
<dbReference type="CDD" id="cd00761">
    <property type="entry name" value="Glyco_tranf_GTA_type"/>
    <property type="match status" value="1"/>
</dbReference>
<gene>
    <name evidence="3" type="ORF">RM479_03680</name>
</gene>
<evidence type="ECO:0000259" key="2">
    <source>
        <dbReference type="Pfam" id="PF00535"/>
    </source>
</evidence>
<dbReference type="PANTHER" id="PTHR43685:SF3">
    <property type="entry name" value="SLR2126 PROTEIN"/>
    <property type="match status" value="1"/>
</dbReference>
<keyword evidence="3" id="KW-0808">Transferase</keyword>
<proteinExistence type="predicted"/>
<dbReference type="RefSeq" id="WP_311510268.1">
    <property type="nucleotide sequence ID" value="NZ_JAVREP010000001.1"/>
</dbReference>